<dbReference type="InterPro" id="IPR027417">
    <property type="entry name" value="P-loop_NTPase"/>
</dbReference>
<comment type="caution">
    <text evidence="1">The sequence shown here is derived from an EMBL/GenBank/DDBJ whole genome shotgun (WGS) entry which is preliminary data.</text>
</comment>
<dbReference type="Gene3D" id="3.40.50.300">
    <property type="entry name" value="P-loop containing nucleotide triphosphate hydrolases"/>
    <property type="match status" value="2"/>
</dbReference>
<name>A0ABP6ZIR6_9ACTN</name>
<proteinExistence type="predicted"/>
<evidence type="ECO:0000313" key="2">
    <source>
        <dbReference type="Proteomes" id="UP001501490"/>
    </source>
</evidence>
<organism evidence="1 2">
    <name type="scientific">Microlunatus ginsengisoli</name>
    <dbReference type="NCBI Taxonomy" id="363863"/>
    <lineage>
        <taxon>Bacteria</taxon>
        <taxon>Bacillati</taxon>
        <taxon>Actinomycetota</taxon>
        <taxon>Actinomycetes</taxon>
        <taxon>Propionibacteriales</taxon>
        <taxon>Propionibacteriaceae</taxon>
        <taxon>Microlunatus</taxon>
    </lineage>
</organism>
<sequence length="394" mass="41945">MAERRLPVLWLTGPPGAGKSTLGWELFDRLARDVRVGYVDLDQVGMCYATPTPDSWAPEPRGDYGRHRLQARNLNDLLPVFAAAGAAGVVVSGVVDARRGIDVELLPAAALTSLRLRVDPAELARRLRARARPDDDVEHVLRYAAQLDGLPGAVLDTTGTTVEQAVELVRQHSGDWPFAAKAGPVEFAGDAALPLSGRAASTAGPVLWLCGATGVGKSTVGWQLYEQIRSLGVRCAFVDLQQIGFLRPTGEDDAGNHGLTARNLAAVWANFRADGARGLLVVGSLDSAETRARYAAAMPEASIAVCRLHAGPDRFAERVALRGRGLGPPIAGDALAGQPADVLHEVAVRATAEAAAQQRAALGDVWIDTDRSSPREAAREILRRTDWLGLAHRL</sequence>
<dbReference type="EMBL" id="BAABAB010000006">
    <property type="protein sequence ID" value="GAA3609991.1"/>
    <property type="molecule type" value="Genomic_DNA"/>
</dbReference>
<keyword evidence="2" id="KW-1185">Reference proteome</keyword>
<dbReference type="SUPFAM" id="SSF52540">
    <property type="entry name" value="P-loop containing nucleoside triphosphate hydrolases"/>
    <property type="match status" value="2"/>
</dbReference>
<dbReference type="Pfam" id="PF13238">
    <property type="entry name" value="AAA_18"/>
    <property type="match status" value="1"/>
</dbReference>
<protein>
    <recommendedName>
        <fullName evidence="3">Adenylylsulfate kinase</fullName>
    </recommendedName>
</protein>
<gene>
    <name evidence="1" type="ORF">GCM10022236_09600</name>
</gene>
<dbReference type="Proteomes" id="UP001501490">
    <property type="component" value="Unassembled WGS sequence"/>
</dbReference>
<accession>A0ABP6ZIR6</accession>
<evidence type="ECO:0008006" key="3">
    <source>
        <dbReference type="Google" id="ProtNLM"/>
    </source>
</evidence>
<reference evidence="2" key="1">
    <citation type="journal article" date="2019" name="Int. J. Syst. Evol. Microbiol.">
        <title>The Global Catalogue of Microorganisms (GCM) 10K type strain sequencing project: providing services to taxonomists for standard genome sequencing and annotation.</title>
        <authorList>
            <consortium name="The Broad Institute Genomics Platform"/>
            <consortium name="The Broad Institute Genome Sequencing Center for Infectious Disease"/>
            <person name="Wu L."/>
            <person name="Ma J."/>
        </authorList>
    </citation>
    <scope>NUCLEOTIDE SEQUENCE [LARGE SCALE GENOMIC DNA]</scope>
    <source>
        <strain evidence="2">JCM 16929</strain>
    </source>
</reference>
<evidence type="ECO:0000313" key="1">
    <source>
        <dbReference type="EMBL" id="GAA3609991.1"/>
    </source>
</evidence>